<evidence type="ECO:0000256" key="7">
    <source>
        <dbReference type="RuleBase" id="RU363032"/>
    </source>
</evidence>
<dbReference type="PROSITE" id="PS50928">
    <property type="entry name" value="ABC_TM1"/>
    <property type="match status" value="1"/>
</dbReference>
<dbReference type="AlphaFoldDB" id="A0A833HLP0"/>
<keyword evidence="4 7" id="KW-0812">Transmembrane</keyword>
<dbReference type="RefSeq" id="WP_151866988.1">
    <property type="nucleotide sequence ID" value="NZ_WBZB01000054.1"/>
</dbReference>
<dbReference type="GO" id="GO:0005886">
    <property type="term" value="C:plasma membrane"/>
    <property type="evidence" value="ECO:0007669"/>
    <property type="project" value="UniProtKB-SubCell"/>
</dbReference>
<feature type="transmembrane region" description="Helical" evidence="7">
    <location>
        <begin position="107"/>
        <end position="128"/>
    </location>
</feature>
<evidence type="ECO:0000256" key="1">
    <source>
        <dbReference type="ARBA" id="ARBA00004651"/>
    </source>
</evidence>
<comment type="caution">
    <text evidence="9">The sequence shown here is derived from an EMBL/GenBank/DDBJ whole genome shotgun (WGS) entry which is preliminary data.</text>
</comment>
<evidence type="ECO:0000256" key="4">
    <source>
        <dbReference type="ARBA" id="ARBA00022692"/>
    </source>
</evidence>
<name>A0A833HLP0_9FIRM</name>
<dbReference type="InterPro" id="IPR035906">
    <property type="entry name" value="MetI-like_sf"/>
</dbReference>
<reference evidence="9 10" key="1">
    <citation type="submission" date="2019-10" db="EMBL/GenBank/DDBJ databases">
        <title>Alkaliphilus serpentinus sp. nov. and Alkaliphilus pronyensis sp. nov., two novel anaerobic alkaliphilic species isolated from the serpentinized-hosted hydrothermal field of the Prony Bay (New Caledonia).</title>
        <authorList>
            <person name="Postec A."/>
        </authorList>
    </citation>
    <scope>NUCLEOTIDE SEQUENCE [LARGE SCALE GENOMIC DNA]</scope>
    <source>
        <strain evidence="9 10">LacT</strain>
    </source>
</reference>
<feature type="transmembrane region" description="Helical" evidence="7">
    <location>
        <begin position="261"/>
        <end position="282"/>
    </location>
</feature>
<dbReference type="Gene3D" id="1.10.3720.10">
    <property type="entry name" value="MetI-like"/>
    <property type="match status" value="1"/>
</dbReference>
<dbReference type="Pfam" id="PF00528">
    <property type="entry name" value="BPD_transp_1"/>
    <property type="match status" value="1"/>
</dbReference>
<dbReference type="InterPro" id="IPR051393">
    <property type="entry name" value="ABC_transporter_permease"/>
</dbReference>
<evidence type="ECO:0000313" key="10">
    <source>
        <dbReference type="Proteomes" id="UP000465601"/>
    </source>
</evidence>
<keyword evidence="2 7" id="KW-0813">Transport</keyword>
<dbReference type="EMBL" id="WBZB01000054">
    <property type="protein sequence ID" value="KAB3526225.1"/>
    <property type="molecule type" value="Genomic_DNA"/>
</dbReference>
<evidence type="ECO:0000313" key="9">
    <source>
        <dbReference type="EMBL" id="KAB3526225.1"/>
    </source>
</evidence>
<dbReference type="SUPFAM" id="SSF161098">
    <property type="entry name" value="MetI-like"/>
    <property type="match status" value="1"/>
</dbReference>
<accession>A0A833HLP0</accession>
<feature type="domain" description="ABC transmembrane type-1" evidence="8">
    <location>
        <begin position="70"/>
        <end position="282"/>
    </location>
</feature>
<dbReference type="InterPro" id="IPR000515">
    <property type="entry name" value="MetI-like"/>
</dbReference>
<keyword evidence="5 7" id="KW-1133">Transmembrane helix</keyword>
<dbReference type="OrthoDB" id="9787541at2"/>
<comment type="similarity">
    <text evidence="7">Belongs to the binding-protein-dependent transport system permease family.</text>
</comment>
<gene>
    <name evidence="9" type="ORF">F8153_14045</name>
</gene>
<evidence type="ECO:0000256" key="6">
    <source>
        <dbReference type="ARBA" id="ARBA00023136"/>
    </source>
</evidence>
<keyword evidence="10" id="KW-1185">Reference proteome</keyword>
<proteinExistence type="inferred from homology"/>
<feature type="transmembrane region" description="Helical" evidence="7">
    <location>
        <begin position="209"/>
        <end position="229"/>
    </location>
</feature>
<dbReference type="CDD" id="cd06261">
    <property type="entry name" value="TM_PBP2"/>
    <property type="match status" value="1"/>
</dbReference>
<dbReference type="Proteomes" id="UP000465601">
    <property type="component" value="Unassembled WGS sequence"/>
</dbReference>
<dbReference type="PANTHER" id="PTHR30193:SF37">
    <property type="entry name" value="INNER MEMBRANE ABC TRANSPORTER PERMEASE PROTEIN YCJO"/>
    <property type="match status" value="1"/>
</dbReference>
<keyword evidence="3" id="KW-1003">Cell membrane</keyword>
<protein>
    <submittedName>
        <fullName evidence="9">Sugar ABC transporter permease</fullName>
    </submittedName>
</protein>
<evidence type="ECO:0000256" key="3">
    <source>
        <dbReference type="ARBA" id="ARBA00022475"/>
    </source>
</evidence>
<evidence type="ECO:0000259" key="8">
    <source>
        <dbReference type="PROSITE" id="PS50928"/>
    </source>
</evidence>
<keyword evidence="6 7" id="KW-0472">Membrane</keyword>
<sequence>MVGDKKGKKLLVIGAFLLPSLLSMALFNLLPILISAVVSLTDWDMLGKPKFVGLLNYINVFTEEKSYIAIFNIFKFLIGYIPLVLGLGLLFATLLNRNIKGAKVFRGMFFIPVITSWVAVSIIWKWLLNGNTGIINYVLSLVGVQGPVWLSDFFWAMPAIIMASVWKDVGFVTIILLSGLADISNDYYEAAKIDGANTINQFFKITLPLLTPTIYFILVISLINCFQLFDQVMVMTGGGPAGSTSTMVEQIFKNAFKNYRMGFAAAQSWILFSIIFIITLVMNKLQKRWVNYEDK</sequence>
<comment type="subcellular location">
    <subcellularLocation>
        <location evidence="1 7">Cell membrane</location>
        <topology evidence="1 7">Multi-pass membrane protein</topology>
    </subcellularLocation>
</comment>
<evidence type="ECO:0000256" key="5">
    <source>
        <dbReference type="ARBA" id="ARBA00022989"/>
    </source>
</evidence>
<feature type="transmembrane region" description="Helical" evidence="7">
    <location>
        <begin position="67"/>
        <end position="95"/>
    </location>
</feature>
<dbReference type="GO" id="GO:0055085">
    <property type="term" value="P:transmembrane transport"/>
    <property type="evidence" value="ECO:0007669"/>
    <property type="project" value="InterPro"/>
</dbReference>
<organism evidence="9 10">
    <name type="scientific">Alkaliphilus serpentinus</name>
    <dbReference type="NCBI Taxonomy" id="1482731"/>
    <lineage>
        <taxon>Bacteria</taxon>
        <taxon>Bacillati</taxon>
        <taxon>Bacillota</taxon>
        <taxon>Clostridia</taxon>
        <taxon>Peptostreptococcales</taxon>
        <taxon>Natronincolaceae</taxon>
        <taxon>Alkaliphilus</taxon>
    </lineage>
</organism>
<dbReference type="PANTHER" id="PTHR30193">
    <property type="entry name" value="ABC TRANSPORTER PERMEASE PROTEIN"/>
    <property type="match status" value="1"/>
</dbReference>
<evidence type="ECO:0000256" key="2">
    <source>
        <dbReference type="ARBA" id="ARBA00022448"/>
    </source>
</evidence>
<feature type="transmembrane region" description="Helical" evidence="7">
    <location>
        <begin position="12"/>
        <end position="38"/>
    </location>
</feature>